<feature type="signal peptide" evidence="1">
    <location>
        <begin position="1"/>
        <end position="17"/>
    </location>
</feature>
<dbReference type="Pfam" id="PF11736">
    <property type="entry name" value="DUF3299"/>
    <property type="match status" value="1"/>
</dbReference>
<keyword evidence="1" id="KW-0732">Signal</keyword>
<evidence type="ECO:0000313" key="2">
    <source>
        <dbReference type="EMBL" id="GLP96298.1"/>
    </source>
</evidence>
<gene>
    <name evidence="2" type="ORF">GCM10007895_16040</name>
</gene>
<dbReference type="Proteomes" id="UP001161422">
    <property type="component" value="Unassembled WGS sequence"/>
</dbReference>
<comment type="caution">
    <text evidence="2">The sequence shown here is derived from an EMBL/GenBank/DDBJ whole genome shotgun (WGS) entry which is preliminary data.</text>
</comment>
<dbReference type="EMBL" id="BSNC01000004">
    <property type="protein sequence ID" value="GLP96298.1"/>
    <property type="molecule type" value="Genomic_DNA"/>
</dbReference>
<evidence type="ECO:0000313" key="3">
    <source>
        <dbReference type="Proteomes" id="UP001161422"/>
    </source>
</evidence>
<reference evidence="2" key="1">
    <citation type="journal article" date="2014" name="Int. J. Syst. Evol. Microbiol.">
        <title>Complete genome sequence of Corynebacterium casei LMG S-19264T (=DSM 44701T), isolated from a smear-ripened cheese.</title>
        <authorList>
            <consortium name="US DOE Joint Genome Institute (JGI-PGF)"/>
            <person name="Walter F."/>
            <person name="Albersmeier A."/>
            <person name="Kalinowski J."/>
            <person name="Ruckert C."/>
        </authorList>
    </citation>
    <scope>NUCLEOTIDE SEQUENCE</scope>
    <source>
        <strain evidence="2">NBRC 101628</strain>
    </source>
</reference>
<name>A0AA37W0Y3_9GAMM</name>
<accession>A0AA37W0Y3</accession>
<proteinExistence type="predicted"/>
<feature type="chain" id="PRO_5041301484" description="DUF3299 domain-containing protein" evidence="1">
    <location>
        <begin position="18"/>
        <end position="170"/>
    </location>
</feature>
<reference evidence="2" key="2">
    <citation type="submission" date="2023-01" db="EMBL/GenBank/DDBJ databases">
        <title>Draft genome sequence of Paraferrimonas sedimenticola strain NBRC 101628.</title>
        <authorList>
            <person name="Sun Q."/>
            <person name="Mori K."/>
        </authorList>
    </citation>
    <scope>NUCLEOTIDE SEQUENCE</scope>
    <source>
        <strain evidence="2">NBRC 101628</strain>
    </source>
</reference>
<protein>
    <recommendedName>
        <fullName evidence="4">DUF3299 domain-containing protein</fullName>
    </recommendedName>
</protein>
<organism evidence="2 3">
    <name type="scientific">Paraferrimonas sedimenticola</name>
    <dbReference type="NCBI Taxonomy" id="375674"/>
    <lineage>
        <taxon>Bacteria</taxon>
        <taxon>Pseudomonadati</taxon>
        <taxon>Pseudomonadota</taxon>
        <taxon>Gammaproteobacteria</taxon>
        <taxon>Alteromonadales</taxon>
        <taxon>Ferrimonadaceae</taxon>
        <taxon>Paraferrimonas</taxon>
    </lineage>
</organism>
<dbReference type="InterPro" id="IPR021727">
    <property type="entry name" value="DUF3299"/>
</dbReference>
<evidence type="ECO:0008006" key="4">
    <source>
        <dbReference type="Google" id="ProtNLM"/>
    </source>
</evidence>
<evidence type="ECO:0000256" key="1">
    <source>
        <dbReference type="SAM" id="SignalP"/>
    </source>
</evidence>
<dbReference type="AlphaFoldDB" id="A0AA37W0Y3"/>
<dbReference type="RefSeq" id="WP_095505265.1">
    <property type="nucleotide sequence ID" value="NZ_BSNC01000004.1"/>
</dbReference>
<sequence>MKWLATLLLAFSATCSATTTLQWLDLAPKEAHQDIIFYSGKVSNAHRMGGNHETQYDQVRHMRNNPQMSKVIDALDGKQVRLAGYIVPLNIDGDVIDEILLAPYPGACLIAPPPPENQLVYVKLKQPIPMSQLFEPIWIEGVISTEHSDTDAAASGYSMMQANWQLYAKG</sequence>
<keyword evidence="3" id="KW-1185">Reference proteome</keyword>
<dbReference type="Gene3D" id="2.40.50.870">
    <property type="entry name" value="Protein of unknown function (DUF3299)"/>
    <property type="match status" value="1"/>
</dbReference>